<dbReference type="CDD" id="cd06089">
    <property type="entry name" value="KOW_RPL26"/>
    <property type="match status" value="1"/>
</dbReference>
<dbReference type="Gene3D" id="2.30.30.30">
    <property type="match status" value="1"/>
</dbReference>
<comment type="subunit">
    <text evidence="5">Part of the 50S ribosomal subunit.</text>
</comment>
<dbReference type="InterPro" id="IPR005824">
    <property type="entry name" value="KOW"/>
</dbReference>
<proteinExistence type="inferred from homology"/>
<comment type="similarity">
    <text evidence="1 5 6">Belongs to the universal ribosomal protein uL24 family.</text>
</comment>
<dbReference type="GO" id="GO:1990904">
    <property type="term" value="C:ribonucleoprotein complex"/>
    <property type="evidence" value="ECO:0007669"/>
    <property type="project" value="UniProtKB-KW"/>
</dbReference>
<dbReference type="InterPro" id="IPR041988">
    <property type="entry name" value="Ribosomal_uL24_KOW"/>
</dbReference>
<dbReference type="AlphaFoldDB" id="A0A523ZG98"/>
<organism evidence="8 9">
    <name type="scientific">Aerophobetes bacterium</name>
    <dbReference type="NCBI Taxonomy" id="2030807"/>
    <lineage>
        <taxon>Bacteria</taxon>
        <taxon>Candidatus Aerophobota</taxon>
    </lineage>
</organism>
<keyword evidence="5" id="KW-0699">rRNA-binding</keyword>
<dbReference type="InterPro" id="IPR014722">
    <property type="entry name" value="Rib_uL2_dom2"/>
</dbReference>
<keyword evidence="5" id="KW-0694">RNA-binding</keyword>
<evidence type="ECO:0000313" key="8">
    <source>
        <dbReference type="EMBL" id="TEU02802.1"/>
    </source>
</evidence>
<dbReference type="GO" id="GO:0006412">
    <property type="term" value="P:translation"/>
    <property type="evidence" value="ECO:0007669"/>
    <property type="project" value="UniProtKB-UniRule"/>
</dbReference>
<dbReference type="HAMAP" id="MF_01326_B">
    <property type="entry name" value="Ribosomal_uL24_B"/>
    <property type="match status" value="1"/>
</dbReference>
<dbReference type="GO" id="GO:0005840">
    <property type="term" value="C:ribosome"/>
    <property type="evidence" value="ECO:0007669"/>
    <property type="project" value="UniProtKB-KW"/>
</dbReference>
<dbReference type="PROSITE" id="PS01108">
    <property type="entry name" value="RIBOSOMAL_L24"/>
    <property type="match status" value="1"/>
</dbReference>
<dbReference type="EMBL" id="SOHY01000109">
    <property type="protein sequence ID" value="TEU02802.1"/>
    <property type="molecule type" value="Genomic_DNA"/>
</dbReference>
<dbReference type="GO" id="GO:0019843">
    <property type="term" value="F:rRNA binding"/>
    <property type="evidence" value="ECO:0007669"/>
    <property type="project" value="UniProtKB-UniRule"/>
</dbReference>
<gene>
    <name evidence="5" type="primary">rplX</name>
    <name evidence="8" type="ORF">E3I16_01755</name>
</gene>
<feature type="domain" description="KOW" evidence="7">
    <location>
        <begin position="4"/>
        <end position="31"/>
    </location>
</feature>
<reference evidence="8 9" key="1">
    <citation type="submission" date="2019-03" db="EMBL/GenBank/DDBJ databases">
        <title>Metabolic potential of uncultured bacteria and archaea associated with petroleum seepage in deep-sea sediments.</title>
        <authorList>
            <person name="Dong X."/>
            <person name="Hubert C."/>
        </authorList>
    </citation>
    <scope>NUCLEOTIDE SEQUENCE [LARGE SCALE GENOMIC DNA]</scope>
    <source>
        <strain evidence="8">E26_bin6</strain>
    </source>
</reference>
<comment type="function">
    <text evidence="5">One of the proteins that surrounds the polypeptide exit tunnel on the outside of the subunit.</text>
</comment>
<dbReference type="SUPFAM" id="SSF50104">
    <property type="entry name" value="Translation proteins SH3-like domain"/>
    <property type="match status" value="1"/>
</dbReference>
<evidence type="ECO:0000313" key="9">
    <source>
        <dbReference type="Proteomes" id="UP000316674"/>
    </source>
</evidence>
<dbReference type="Pfam" id="PF17136">
    <property type="entry name" value="ribosomal_L24"/>
    <property type="match status" value="1"/>
</dbReference>
<protein>
    <recommendedName>
        <fullName evidence="4 5">Large ribosomal subunit protein uL24</fullName>
    </recommendedName>
</protein>
<evidence type="ECO:0000256" key="1">
    <source>
        <dbReference type="ARBA" id="ARBA00010618"/>
    </source>
</evidence>
<dbReference type="PANTHER" id="PTHR12903">
    <property type="entry name" value="MITOCHONDRIAL RIBOSOMAL PROTEIN L24"/>
    <property type="match status" value="1"/>
</dbReference>
<dbReference type="NCBIfam" id="TIGR01079">
    <property type="entry name" value="rplX_bact"/>
    <property type="match status" value="1"/>
</dbReference>
<evidence type="ECO:0000256" key="2">
    <source>
        <dbReference type="ARBA" id="ARBA00022980"/>
    </source>
</evidence>
<evidence type="ECO:0000259" key="7">
    <source>
        <dbReference type="SMART" id="SM00739"/>
    </source>
</evidence>
<name>A0A523ZG98_UNCAE</name>
<dbReference type="GO" id="GO:0003735">
    <property type="term" value="F:structural constituent of ribosome"/>
    <property type="evidence" value="ECO:0007669"/>
    <property type="project" value="InterPro"/>
</dbReference>
<dbReference type="SMART" id="SM00739">
    <property type="entry name" value="KOW"/>
    <property type="match status" value="1"/>
</dbReference>
<evidence type="ECO:0000256" key="6">
    <source>
        <dbReference type="RuleBase" id="RU003477"/>
    </source>
</evidence>
<comment type="function">
    <text evidence="5">One of two assembly initiator proteins, it binds directly to the 5'-end of the 23S rRNA, where it nucleates assembly of the 50S subunit.</text>
</comment>
<dbReference type="Pfam" id="PF00467">
    <property type="entry name" value="KOW"/>
    <property type="match status" value="1"/>
</dbReference>
<evidence type="ECO:0000256" key="4">
    <source>
        <dbReference type="ARBA" id="ARBA00035206"/>
    </source>
</evidence>
<dbReference type="InterPro" id="IPR003256">
    <property type="entry name" value="Ribosomal_uL24"/>
</dbReference>
<sequence>MVLKIKTGDEVVVISGKDKGRRGKVTSVVPGKNKLMVEHINITKKHIRPTRKGQQSGIVEREALLSISKVMLICSRCGKKSRVGIKLLKQRTDEGGKLRFCKKCGEVID</sequence>
<dbReference type="InterPro" id="IPR057264">
    <property type="entry name" value="Ribosomal_uL24_C"/>
</dbReference>
<dbReference type="InterPro" id="IPR005825">
    <property type="entry name" value="Ribosomal_uL24_CS"/>
</dbReference>
<keyword evidence="2 5" id="KW-0689">Ribosomal protein</keyword>
<keyword evidence="3 5" id="KW-0687">Ribonucleoprotein</keyword>
<dbReference type="Proteomes" id="UP000316674">
    <property type="component" value="Unassembled WGS sequence"/>
</dbReference>
<comment type="caution">
    <text evidence="8">The sequence shown here is derived from an EMBL/GenBank/DDBJ whole genome shotgun (WGS) entry which is preliminary data.</text>
</comment>
<accession>A0A523ZG98</accession>
<dbReference type="InterPro" id="IPR008991">
    <property type="entry name" value="Translation_prot_SH3-like_sf"/>
</dbReference>
<evidence type="ECO:0000256" key="3">
    <source>
        <dbReference type="ARBA" id="ARBA00023274"/>
    </source>
</evidence>
<evidence type="ECO:0000256" key="5">
    <source>
        <dbReference type="HAMAP-Rule" id="MF_01326"/>
    </source>
</evidence>